<evidence type="ECO:0000256" key="5">
    <source>
        <dbReference type="ARBA" id="ARBA00022967"/>
    </source>
</evidence>
<dbReference type="NCBIfam" id="TIGR01525">
    <property type="entry name" value="ATPase-IB_hvy"/>
    <property type="match status" value="1"/>
</dbReference>
<dbReference type="InterPro" id="IPR027256">
    <property type="entry name" value="P-typ_ATPase_IB"/>
</dbReference>
<keyword evidence="10" id="KW-1003">Cell membrane</keyword>
<feature type="transmembrane region" description="Helical" evidence="10">
    <location>
        <begin position="144"/>
        <end position="161"/>
    </location>
</feature>
<dbReference type="InterPro" id="IPR036412">
    <property type="entry name" value="HAD-like_sf"/>
</dbReference>
<keyword evidence="10" id="KW-0067">ATP-binding</keyword>
<comment type="catalytic activity">
    <reaction evidence="9">
        <text>Zn(2+)(in) + ATP + H2O = Zn(2+)(out) + ADP + phosphate + H(+)</text>
        <dbReference type="Rhea" id="RHEA:20621"/>
        <dbReference type="ChEBI" id="CHEBI:15377"/>
        <dbReference type="ChEBI" id="CHEBI:15378"/>
        <dbReference type="ChEBI" id="CHEBI:29105"/>
        <dbReference type="ChEBI" id="CHEBI:30616"/>
        <dbReference type="ChEBI" id="CHEBI:43474"/>
        <dbReference type="ChEBI" id="CHEBI:456216"/>
        <dbReference type="EC" id="7.2.2.12"/>
    </reaction>
</comment>
<evidence type="ECO:0000256" key="10">
    <source>
        <dbReference type="RuleBase" id="RU362081"/>
    </source>
</evidence>
<evidence type="ECO:0000313" key="13">
    <source>
        <dbReference type="Proteomes" id="UP000190027"/>
    </source>
</evidence>
<evidence type="ECO:0000256" key="7">
    <source>
        <dbReference type="ARBA" id="ARBA00023136"/>
    </source>
</evidence>
<comment type="caution">
    <text evidence="10">Lacks conserved residue(s) required for the propagation of feature annotation.</text>
</comment>
<feature type="domain" description="P-type ATPase A" evidence="11">
    <location>
        <begin position="231"/>
        <end position="325"/>
    </location>
</feature>
<sequence length="737" mass="78694">MKKHIRIKHSIPGRVRFSIRSLHKNQSLAHVLDAELGRQATVESVRANVLCGSLVVRFAPDKMKPAELLALLEAILGVGGHCPSCGVKTPACASELCECRACSSTRAGCNPVKTALRRFVAVSSVMGVVFVRTTILGLTVAETALSPLGLVAIGLSVPLFRKAYEQLRCKRFTLEAFLGASCVAAVAAGEALTAFEVLWINSGAELVKAWITERSRKSIGEILRDTSHHTFILVDGVEVEREVSDLREGDVVVLHTSEKVCVDGEIVDGEALMDEAPITGRSDHVAKGVGDAVLAGTFVRQGVIYVKAREVGDRTYLARVLKMVEDSLENRAPIEGVADRLATNLIRVGFVTTAGTWLLTGSLYRAFTVLLVMACPCATVLAASTAVSAAISAAARRNILIKGGRYLEEVGKTDTVCFDKTGTLTTNEPILARIVTLKGISEAQLLQMAVSVEMHNHHPLAQAIKNAADERKLKAKAHTVCEYFLGMGMRAEVDGREILVGNRKLMERHGAEMNGSVTQAAPLRRQGRTVLFVAEEKTVRGLLAFDNQTRPQSREVVRRLRRGGADDVVLITGDEPNTANNLAKNLGIANVHASVMPENKADIVKALQKEGAAVLMVGDGVNDALALAQADVGVAMGAGGSEVAIEAADIALVNDDLAGLVYVQSLSQQTLRVVHQNFWIATGSNLAGVVFGAMGMLTPIMAGMIHIGHSLGVLANSARLLRYAPPALESATKTEER</sequence>
<dbReference type="SUPFAM" id="SSF81653">
    <property type="entry name" value="Calcium ATPase, transduction domain A"/>
    <property type="match status" value="1"/>
</dbReference>
<dbReference type="InterPro" id="IPR023214">
    <property type="entry name" value="HAD_sf"/>
</dbReference>
<dbReference type="SUPFAM" id="SSF56784">
    <property type="entry name" value="HAD-like"/>
    <property type="match status" value="1"/>
</dbReference>
<name>A0A1T4W298_9BACT</name>
<keyword evidence="3 10" id="KW-0812">Transmembrane</keyword>
<dbReference type="Proteomes" id="UP000190027">
    <property type="component" value="Unassembled WGS sequence"/>
</dbReference>
<accession>A0A1T4W298</accession>
<dbReference type="Gene3D" id="2.70.150.10">
    <property type="entry name" value="Calcium-transporting ATPase, cytoplasmic transduction domain A"/>
    <property type="match status" value="1"/>
</dbReference>
<reference evidence="12 13" key="1">
    <citation type="submission" date="2017-02" db="EMBL/GenBank/DDBJ databases">
        <authorList>
            <person name="Peterson S.W."/>
        </authorList>
    </citation>
    <scope>NUCLEOTIDE SEQUENCE [LARGE SCALE GENOMIC DNA]</scope>
    <source>
        <strain evidence="12 13">DSM 16080</strain>
    </source>
</reference>
<dbReference type="InterPro" id="IPR008250">
    <property type="entry name" value="ATPase_P-typ_transduc_dom_A_sf"/>
</dbReference>
<comment type="similarity">
    <text evidence="2 10">Belongs to the cation transport ATPase (P-type) (TC 3.A.3) family. Type IB subfamily.</text>
</comment>
<dbReference type="AlphaFoldDB" id="A0A1T4W298"/>
<dbReference type="GO" id="GO:0016887">
    <property type="term" value="F:ATP hydrolysis activity"/>
    <property type="evidence" value="ECO:0007669"/>
    <property type="project" value="InterPro"/>
</dbReference>
<dbReference type="SFLD" id="SFLDF00027">
    <property type="entry name" value="p-type_atpase"/>
    <property type="match status" value="1"/>
</dbReference>
<dbReference type="SFLD" id="SFLDS00003">
    <property type="entry name" value="Haloacid_Dehalogenase"/>
    <property type="match status" value="1"/>
</dbReference>
<dbReference type="PRINTS" id="PR00120">
    <property type="entry name" value="HATPASE"/>
</dbReference>
<dbReference type="GO" id="GO:0016463">
    <property type="term" value="F:P-type zinc transporter activity"/>
    <property type="evidence" value="ECO:0007669"/>
    <property type="project" value="UniProtKB-EC"/>
</dbReference>
<dbReference type="Pfam" id="PF00122">
    <property type="entry name" value="E1-E2_ATPase"/>
    <property type="match status" value="1"/>
</dbReference>
<evidence type="ECO:0000259" key="11">
    <source>
        <dbReference type="Pfam" id="PF00122"/>
    </source>
</evidence>
<dbReference type="InterPro" id="IPR018303">
    <property type="entry name" value="ATPase_P-typ_P_site"/>
</dbReference>
<dbReference type="Gene3D" id="3.40.1110.10">
    <property type="entry name" value="Calcium-transporting ATPase, cytoplasmic domain N"/>
    <property type="match status" value="1"/>
</dbReference>
<dbReference type="STRING" id="1121449.SAMN02745704_00129"/>
<dbReference type="NCBIfam" id="TIGR01494">
    <property type="entry name" value="ATPase_P-type"/>
    <property type="match status" value="1"/>
</dbReference>
<dbReference type="InterPro" id="IPR023298">
    <property type="entry name" value="ATPase_P-typ_TM_dom_sf"/>
</dbReference>
<dbReference type="GO" id="GO:0005524">
    <property type="term" value="F:ATP binding"/>
    <property type="evidence" value="ECO:0007669"/>
    <property type="project" value="UniProtKB-UniRule"/>
</dbReference>
<dbReference type="PANTHER" id="PTHR48085:SF5">
    <property type="entry name" value="CADMIUM_ZINC-TRANSPORTING ATPASE HMA4-RELATED"/>
    <property type="match status" value="1"/>
</dbReference>
<dbReference type="OrthoDB" id="9763278at2"/>
<feature type="transmembrane region" description="Helical" evidence="10">
    <location>
        <begin position="119"/>
        <end position="138"/>
    </location>
</feature>
<evidence type="ECO:0000256" key="8">
    <source>
        <dbReference type="ARBA" id="ARBA00039097"/>
    </source>
</evidence>
<dbReference type="InterPro" id="IPR023299">
    <property type="entry name" value="ATPase_P-typ_cyto_dom_N"/>
</dbReference>
<keyword evidence="7 10" id="KW-0472">Membrane</keyword>
<dbReference type="Pfam" id="PF19991">
    <property type="entry name" value="HMA_2"/>
    <property type="match status" value="1"/>
</dbReference>
<evidence type="ECO:0000313" key="12">
    <source>
        <dbReference type="EMBL" id="SKA71372.1"/>
    </source>
</evidence>
<keyword evidence="13" id="KW-1185">Reference proteome</keyword>
<evidence type="ECO:0000256" key="6">
    <source>
        <dbReference type="ARBA" id="ARBA00022989"/>
    </source>
</evidence>
<dbReference type="Pfam" id="PF00702">
    <property type="entry name" value="Hydrolase"/>
    <property type="match status" value="1"/>
</dbReference>
<feature type="transmembrane region" description="Helical" evidence="10">
    <location>
        <begin position="370"/>
        <end position="395"/>
    </location>
</feature>
<dbReference type="PANTHER" id="PTHR48085">
    <property type="entry name" value="CADMIUM/ZINC-TRANSPORTING ATPASE HMA2-RELATED"/>
    <property type="match status" value="1"/>
</dbReference>
<evidence type="ECO:0000256" key="4">
    <source>
        <dbReference type="ARBA" id="ARBA00022723"/>
    </source>
</evidence>
<protein>
    <recommendedName>
        <fullName evidence="8">P-type Zn(2+) transporter</fullName>
        <ecNumber evidence="8">7.2.2.12</ecNumber>
    </recommendedName>
</protein>
<dbReference type="GO" id="GO:0005886">
    <property type="term" value="C:plasma membrane"/>
    <property type="evidence" value="ECO:0007669"/>
    <property type="project" value="UniProtKB-SubCell"/>
</dbReference>
<dbReference type="SFLD" id="SFLDG00002">
    <property type="entry name" value="C1.7:_P-type_atpase_like"/>
    <property type="match status" value="1"/>
</dbReference>
<comment type="subcellular location">
    <subcellularLocation>
        <location evidence="10">Cell membrane</location>
    </subcellularLocation>
    <subcellularLocation>
        <location evidence="1">Membrane</location>
    </subcellularLocation>
</comment>
<proteinExistence type="inferred from homology"/>
<dbReference type="PROSITE" id="PS00154">
    <property type="entry name" value="ATPASE_E1_E2"/>
    <property type="match status" value="1"/>
</dbReference>
<gene>
    <name evidence="12" type="ORF">SAMN02745704_00129</name>
</gene>
<keyword evidence="10" id="KW-0547">Nucleotide-binding</keyword>
<dbReference type="SUPFAM" id="SSF81665">
    <property type="entry name" value="Calcium ATPase, transmembrane domain M"/>
    <property type="match status" value="1"/>
</dbReference>
<dbReference type="PRINTS" id="PR00119">
    <property type="entry name" value="CATATPASE"/>
</dbReference>
<dbReference type="InterPro" id="IPR059000">
    <property type="entry name" value="ATPase_P-type_domA"/>
</dbReference>
<keyword evidence="5" id="KW-1278">Translocase</keyword>
<dbReference type="Gene3D" id="3.40.50.1000">
    <property type="entry name" value="HAD superfamily/HAD-like"/>
    <property type="match status" value="1"/>
</dbReference>
<keyword evidence="4 10" id="KW-0479">Metal-binding</keyword>
<evidence type="ECO:0000256" key="2">
    <source>
        <dbReference type="ARBA" id="ARBA00006024"/>
    </source>
</evidence>
<dbReference type="EC" id="7.2.2.12" evidence="8"/>
<dbReference type="InterPro" id="IPR044492">
    <property type="entry name" value="P_typ_ATPase_HD_dom"/>
</dbReference>
<dbReference type="RefSeq" id="WP_078715721.1">
    <property type="nucleotide sequence ID" value="NZ_FUYC01000001.1"/>
</dbReference>
<evidence type="ECO:0000256" key="3">
    <source>
        <dbReference type="ARBA" id="ARBA00022692"/>
    </source>
</evidence>
<dbReference type="InterPro" id="IPR001757">
    <property type="entry name" value="P_typ_ATPase"/>
</dbReference>
<evidence type="ECO:0000256" key="1">
    <source>
        <dbReference type="ARBA" id="ARBA00004370"/>
    </source>
</evidence>
<evidence type="ECO:0000256" key="9">
    <source>
        <dbReference type="ARBA" id="ARBA00047308"/>
    </source>
</evidence>
<keyword evidence="6 10" id="KW-1133">Transmembrane helix</keyword>
<dbReference type="InterPro" id="IPR051014">
    <property type="entry name" value="Cation_Transport_ATPase_IB"/>
</dbReference>
<organism evidence="12 13">
    <name type="scientific">Paucidesulfovibrio gracilis DSM 16080</name>
    <dbReference type="NCBI Taxonomy" id="1121449"/>
    <lineage>
        <taxon>Bacteria</taxon>
        <taxon>Pseudomonadati</taxon>
        <taxon>Thermodesulfobacteriota</taxon>
        <taxon>Desulfovibrionia</taxon>
        <taxon>Desulfovibrionales</taxon>
        <taxon>Desulfovibrionaceae</taxon>
        <taxon>Paucidesulfovibrio</taxon>
    </lineage>
</organism>
<dbReference type="EMBL" id="FUYC01000001">
    <property type="protein sequence ID" value="SKA71372.1"/>
    <property type="molecule type" value="Genomic_DNA"/>
</dbReference>
<dbReference type="GO" id="GO:0046872">
    <property type="term" value="F:metal ion binding"/>
    <property type="evidence" value="ECO:0007669"/>
    <property type="project" value="UniProtKB-KW"/>
</dbReference>